<proteinExistence type="predicted"/>
<reference evidence="1 2" key="1">
    <citation type="submission" date="2019-04" db="EMBL/GenBank/DDBJ databases">
        <title>Fungal friends and foes A comparative genomics study of 23 Aspergillus species from section Flavi.</title>
        <authorList>
            <consortium name="DOE Joint Genome Institute"/>
            <person name="Kjaerbolling I."/>
            <person name="Vesth T.C."/>
            <person name="Frisvad J.C."/>
            <person name="Nybo J.L."/>
            <person name="Theobald S."/>
            <person name="Kildgaard S."/>
            <person name="Petersen T.I."/>
            <person name="Kuo A."/>
            <person name="Sato A."/>
            <person name="Lyhne E.K."/>
            <person name="Kogle M.E."/>
            <person name="Wiebenga A."/>
            <person name="Kun R.S."/>
            <person name="Lubbers R.J."/>
            <person name="Makela M.R."/>
            <person name="Barry K."/>
            <person name="Chovatia M."/>
            <person name="Clum A."/>
            <person name="Daum C."/>
            <person name="Haridas S."/>
            <person name="He G."/>
            <person name="LaButti K."/>
            <person name="Lipzen A."/>
            <person name="Mondo S."/>
            <person name="Pangilinan J."/>
            <person name="Riley R."/>
            <person name="Salamov A."/>
            <person name="Simmons B.A."/>
            <person name="Magnuson J.K."/>
            <person name="Henrissat B."/>
            <person name="Mortensen U.H."/>
            <person name="Larsen T.O."/>
            <person name="De vries R.P."/>
            <person name="Grigoriev I.V."/>
            <person name="Machida M."/>
            <person name="Baker S.E."/>
            <person name="Andersen M.R."/>
        </authorList>
    </citation>
    <scope>NUCLEOTIDE SEQUENCE [LARGE SCALE GENOMIC DNA]</scope>
    <source>
        <strain evidence="1 2">CBS 117635</strain>
    </source>
</reference>
<sequence length="106" mass="12315">MKEKDREVTDKWRKAFKDIYGFQLASLEDRLLTAPDKVLEVFNMYGNCQIDQFEQGNIPEAASLQSTIPEALKIKSKRFMQSLTPPLPRCPLENQYKTCHQQVLHS</sequence>
<name>A0A5N6JHG6_9EURO</name>
<organism evidence="1 2">
    <name type="scientific">Aspergillus minisclerotigenes</name>
    <dbReference type="NCBI Taxonomy" id="656917"/>
    <lineage>
        <taxon>Eukaryota</taxon>
        <taxon>Fungi</taxon>
        <taxon>Dikarya</taxon>
        <taxon>Ascomycota</taxon>
        <taxon>Pezizomycotina</taxon>
        <taxon>Eurotiomycetes</taxon>
        <taxon>Eurotiomycetidae</taxon>
        <taxon>Eurotiales</taxon>
        <taxon>Aspergillaceae</taxon>
        <taxon>Aspergillus</taxon>
        <taxon>Aspergillus subgen. Circumdati</taxon>
    </lineage>
</organism>
<evidence type="ECO:0000313" key="1">
    <source>
        <dbReference type="EMBL" id="KAB8277749.1"/>
    </source>
</evidence>
<dbReference type="AlphaFoldDB" id="A0A5N6JHG6"/>
<protein>
    <submittedName>
        <fullName evidence="1">Uncharacterized protein</fullName>
    </submittedName>
</protein>
<accession>A0A5N6JHG6</accession>
<dbReference type="Proteomes" id="UP000326289">
    <property type="component" value="Unassembled WGS sequence"/>
</dbReference>
<dbReference type="EMBL" id="ML732771">
    <property type="protein sequence ID" value="KAB8277749.1"/>
    <property type="molecule type" value="Genomic_DNA"/>
</dbReference>
<evidence type="ECO:0000313" key="2">
    <source>
        <dbReference type="Proteomes" id="UP000326289"/>
    </source>
</evidence>
<gene>
    <name evidence="1" type="ORF">BDV30DRAFT_234615</name>
</gene>
<keyword evidence="2" id="KW-1185">Reference proteome</keyword>